<evidence type="ECO:0000313" key="7">
    <source>
        <dbReference type="Proteomes" id="UP000245998"/>
    </source>
</evidence>
<evidence type="ECO:0000256" key="4">
    <source>
        <dbReference type="SAM" id="Phobius"/>
    </source>
</evidence>
<feature type="transmembrane region" description="Helical" evidence="4">
    <location>
        <begin position="146"/>
        <end position="164"/>
    </location>
</feature>
<keyword evidence="7" id="KW-1185">Reference proteome</keyword>
<dbReference type="InterPro" id="IPR009057">
    <property type="entry name" value="Homeodomain-like_sf"/>
</dbReference>
<comment type="caution">
    <text evidence="6">The sequence shown here is derived from an EMBL/GenBank/DDBJ whole genome shotgun (WGS) entry which is preliminary data.</text>
</comment>
<dbReference type="InterPro" id="IPR050624">
    <property type="entry name" value="HTH-type_Tx_Regulator"/>
</dbReference>
<evidence type="ECO:0000259" key="5">
    <source>
        <dbReference type="PROSITE" id="PS50977"/>
    </source>
</evidence>
<organism evidence="6 7">
    <name type="scientific">Pueribacillus theae</name>
    <dbReference type="NCBI Taxonomy" id="2171751"/>
    <lineage>
        <taxon>Bacteria</taxon>
        <taxon>Bacillati</taxon>
        <taxon>Bacillota</taxon>
        <taxon>Bacilli</taxon>
        <taxon>Bacillales</taxon>
        <taxon>Bacillaceae</taxon>
        <taxon>Pueribacillus</taxon>
    </lineage>
</organism>
<protein>
    <submittedName>
        <fullName evidence="6">TetR family transcriptional regulator</fullName>
    </submittedName>
</protein>
<dbReference type="GO" id="GO:0003677">
    <property type="term" value="F:DNA binding"/>
    <property type="evidence" value="ECO:0007669"/>
    <property type="project" value="UniProtKB-UniRule"/>
</dbReference>
<dbReference type="OrthoDB" id="9780939at2"/>
<accession>A0A2U1JYX4</accession>
<feature type="DNA-binding region" description="H-T-H motif" evidence="3">
    <location>
        <begin position="26"/>
        <end position="45"/>
    </location>
</feature>
<dbReference type="SUPFAM" id="SSF48498">
    <property type="entry name" value="Tetracyclin repressor-like, C-terminal domain"/>
    <property type="match status" value="1"/>
</dbReference>
<dbReference type="InterPro" id="IPR001647">
    <property type="entry name" value="HTH_TetR"/>
</dbReference>
<feature type="domain" description="HTH tetR-type" evidence="5">
    <location>
        <begin position="3"/>
        <end position="63"/>
    </location>
</feature>
<dbReference type="Proteomes" id="UP000245998">
    <property type="component" value="Unassembled WGS sequence"/>
</dbReference>
<keyword evidence="2 3" id="KW-0238">DNA-binding</keyword>
<keyword evidence="1" id="KW-0678">Repressor</keyword>
<reference evidence="6 7" key="1">
    <citation type="submission" date="2018-04" db="EMBL/GenBank/DDBJ databases">
        <title>Camelliibacillus theae gen. nov., sp. nov., isolated from Pu'er tea.</title>
        <authorList>
            <person name="Niu L."/>
        </authorList>
    </citation>
    <scope>NUCLEOTIDE SEQUENCE [LARGE SCALE GENOMIC DNA]</scope>
    <source>
        <strain evidence="6 7">T8</strain>
    </source>
</reference>
<sequence>MEDIRKGQVIEAAKKCIVDKGLSNLSMKDIAKEAEVSTGIIYHYFKNKEDVLLQVLKESFRSSHEQVMETVEPLETPEEKLTKHLENINSVPKENPDFYLLLMNYLGEAKHHPEIKKIVVKFFRNLKTYIEEYLGKDLKSDARMKHLPIMIYALGLGLGIMWTMDNQFYDIEEMETSIKDLIFSYVNLEKGR</sequence>
<dbReference type="PANTHER" id="PTHR43479">
    <property type="entry name" value="ACREF/ENVCD OPERON REPRESSOR-RELATED"/>
    <property type="match status" value="1"/>
</dbReference>
<proteinExistence type="predicted"/>
<dbReference type="SUPFAM" id="SSF46689">
    <property type="entry name" value="Homeodomain-like"/>
    <property type="match status" value="1"/>
</dbReference>
<dbReference type="Gene3D" id="1.10.357.10">
    <property type="entry name" value="Tetracycline Repressor, domain 2"/>
    <property type="match status" value="1"/>
</dbReference>
<dbReference type="AlphaFoldDB" id="A0A2U1JYX4"/>
<dbReference type="PANTHER" id="PTHR43479:SF11">
    <property type="entry name" value="ACREF_ENVCD OPERON REPRESSOR-RELATED"/>
    <property type="match status" value="1"/>
</dbReference>
<name>A0A2U1JYX4_9BACI</name>
<dbReference type="PRINTS" id="PR00455">
    <property type="entry name" value="HTHTETR"/>
</dbReference>
<keyword evidence="4" id="KW-1133">Transmembrane helix</keyword>
<dbReference type="EMBL" id="QCZG01000022">
    <property type="protein sequence ID" value="PWA10426.1"/>
    <property type="molecule type" value="Genomic_DNA"/>
</dbReference>
<gene>
    <name evidence="6" type="ORF">DCC39_11170</name>
</gene>
<keyword evidence="4" id="KW-0472">Membrane</keyword>
<evidence type="ECO:0000256" key="1">
    <source>
        <dbReference type="ARBA" id="ARBA00022491"/>
    </source>
</evidence>
<keyword evidence="4" id="KW-0812">Transmembrane</keyword>
<evidence type="ECO:0000256" key="2">
    <source>
        <dbReference type="ARBA" id="ARBA00023125"/>
    </source>
</evidence>
<dbReference type="Pfam" id="PF00440">
    <property type="entry name" value="TetR_N"/>
    <property type="match status" value="1"/>
</dbReference>
<dbReference type="InterPro" id="IPR023772">
    <property type="entry name" value="DNA-bd_HTH_TetR-type_CS"/>
</dbReference>
<evidence type="ECO:0000256" key="3">
    <source>
        <dbReference type="PROSITE-ProRule" id="PRU00335"/>
    </source>
</evidence>
<evidence type="ECO:0000313" key="6">
    <source>
        <dbReference type="EMBL" id="PWA10426.1"/>
    </source>
</evidence>
<dbReference type="PROSITE" id="PS01081">
    <property type="entry name" value="HTH_TETR_1"/>
    <property type="match status" value="1"/>
</dbReference>
<dbReference type="PROSITE" id="PS50977">
    <property type="entry name" value="HTH_TETR_2"/>
    <property type="match status" value="1"/>
</dbReference>
<dbReference type="InterPro" id="IPR036271">
    <property type="entry name" value="Tet_transcr_reg_TetR-rel_C_sf"/>
</dbReference>